<proteinExistence type="predicted"/>
<sequence>MYGGVGGSEVQDAGSRNIAILNNINSNLICWQIFEFPAF</sequence>
<accession>A0A1H9YPI1</accession>
<reference evidence="1 2" key="1">
    <citation type="submission" date="2016-10" db="EMBL/GenBank/DDBJ databases">
        <authorList>
            <person name="de Groot N.N."/>
        </authorList>
    </citation>
    <scope>NUCLEOTIDE SEQUENCE [LARGE SCALE GENOMIC DNA]</scope>
    <source>
        <strain evidence="1 2">DSM 11363</strain>
    </source>
</reference>
<gene>
    <name evidence="1" type="ORF">SAMN05216197_101360</name>
</gene>
<protein>
    <submittedName>
        <fullName evidence="1">Uncharacterized protein</fullName>
    </submittedName>
</protein>
<evidence type="ECO:0000313" key="2">
    <source>
        <dbReference type="Proteomes" id="UP000182332"/>
    </source>
</evidence>
<organism evidence="1 2">
    <name type="scientific">Pseudomonas graminis</name>
    <dbReference type="NCBI Taxonomy" id="158627"/>
    <lineage>
        <taxon>Bacteria</taxon>
        <taxon>Pseudomonadati</taxon>
        <taxon>Pseudomonadota</taxon>
        <taxon>Gammaproteobacteria</taxon>
        <taxon>Pseudomonadales</taxon>
        <taxon>Pseudomonadaceae</taxon>
        <taxon>Pseudomonas</taxon>
    </lineage>
</organism>
<evidence type="ECO:0000313" key="1">
    <source>
        <dbReference type="EMBL" id="SES71044.1"/>
    </source>
</evidence>
<dbReference type="AlphaFoldDB" id="A0A1H9YPI1"/>
<name>A0A1H9YPI1_9PSED</name>
<dbReference type="Proteomes" id="UP000182332">
    <property type="component" value="Unassembled WGS sequence"/>
</dbReference>
<dbReference type="EMBL" id="FOHW01000001">
    <property type="protein sequence ID" value="SES71044.1"/>
    <property type="molecule type" value="Genomic_DNA"/>
</dbReference>